<accession>A0A931G551</accession>
<dbReference type="PRINTS" id="PR00411">
    <property type="entry name" value="PNDRDTASEI"/>
</dbReference>
<dbReference type="EMBL" id="JADNYM010000010">
    <property type="protein sequence ID" value="MBG0739543.1"/>
    <property type="molecule type" value="Genomic_DNA"/>
</dbReference>
<evidence type="ECO:0000256" key="4">
    <source>
        <dbReference type="ARBA" id="ARBA00023002"/>
    </source>
</evidence>
<dbReference type="InterPro" id="IPR028202">
    <property type="entry name" value="Reductase_C"/>
</dbReference>
<gene>
    <name evidence="8" type="ORF">IV500_09115</name>
</gene>
<dbReference type="InterPro" id="IPR023753">
    <property type="entry name" value="FAD/NAD-binding_dom"/>
</dbReference>
<dbReference type="PANTHER" id="PTHR43557">
    <property type="entry name" value="APOPTOSIS-INDUCING FACTOR 1"/>
    <property type="match status" value="1"/>
</dbReference>
<evidence type="ECO:0000256" key="2">
    <source>
        <dbReference type="ARBA" id="ARBA00022630"/>
    </source>
</evidence>
<dbReference type="Pfam" id="PF14759">
    <property type="entry name" value="Reductase_C"/>
    <property type="match status" value="1"/>
</dbReference>
<dbReference type="Gene3D" id="3.30.390.30">
    <property type="match status" value="1"/>
</dbReference>
<reference evidence="8 9" key="1">
    <citation type="submission" date="2020-11" db="EMBL/GenBank/DDBJ databases">
        <title>Arthrobacter antarcticus sp. nov., isolated from Antarctic Soil.</title>
        <authorList>
            <person name="Li J."/>
        </authorList>
    </citation>
    <scope>NUCLEOTIDE SEQUENCE [LARGE SCALE GENOMIC DNA]</scope>
    <source>
        <strain evidence="8 9">Z1-20</strain>
    </source>
</reference>
<dbReference type="Proteomes" id="UP000655366">
    <property type="component" value="Unassembled WGS sequence"/>
</dbReference>
<evidence type="ECO:0000313" key="9">
    <source>
        <dbReference type="Proteomes" id="UP000655366"/>
    </source>
</evidence>
<protein>
    <submittedName>
        <fullName evidence="8">FAD-dependent oxidoreductase</fullName>
    </submittedName>
</protein>
<dbReference type="InterPro" id="IPR036188">
    <property type="entry name" value="FAD/NAD-bd_sf"/>
</dbReference>
<comment type="cofactor">
    <cofactor evidence="1">
        <name>FAD</name>
        <dbReference type="ChEBI" id="CHEBI:57692"/>
    </cofactor>
</comment>
<evidence type="ECO:0000256" key="1">
    <source>
        <dbReference type="ARBA" id="ARBA00001974"/>
    </source>
</evidence>
<dbReference type="PANTHER" id="PTHR43557:SF2">
    <property type="entry name" value="RIESKE DOMAIN-CONTAINING PROTEIN-RELATED"/>
    <property type="match status" value="1"/>
</dbReference>
<keyword evidence="9" id="KW-1185">Reference proteome</keyword>
<keyword evidence="4" id="KW-0560">Oxidoreductase</keyword>
<evidence type="ECO:0000256" key="5">
    <source>
        <dbReference type="SAM" id="MobiDB-lite"/>
    </source>
</evidence>
<feature type="domain" description="Reductase C-terminal" evidence="7">
    <location>
        <begin position="325"/>
        <end position="409"/>
    </location>
</feature>
<dbReference type="RefSeq" id="WP_196396495.1">
    <property type="nucleotide sequence ID" value="NZ_JADNYM010000010.1"/>
</dbReference>
<feature type="domain" description="FAD/NAD(P)-binding" evidence="6">
    <location>
        <begin position="7"/>
        <end position="305"/>
    </location>
</feature>
<comment type="caution">
    <text evidence="8">The sequence shown here is derived from an EMBL/GenBank/DDBJ whole genome shotgun (WGS) entry which is preliminary data.</text>
</comment>
<dbReference type="PRINTS" id="PR00368">
    <property type="entry name" value="FADPNR"/>
</dbReference>
<dbReference type="SUPFAM" id="SSF51905">
    <property type="entry name" value="FAD/NAD(P)-binding domain"/>
    <property type="match status" value="1"/>
</dbReference>
<name>A0A931G551_9MICC</name>
<dbReference type="GO" id="GO:0016651">
    <property type="term" value="F:oxidoreductase activity, acting on NAD(P)H"/>
    <property type="evidence" value="ECO:0007669"/>
    <property type="project" value="TreeGrafter"/>
</dbReference>
<evidence type="ECO:0000259" key="7">
    <source>
        <dbReference type="Pfam" id="PF14759"/>
    </source>
</evidence>
<dbReference type="InterPro" id="IPR016156">
    <property type="entry name" value="FAD/NAD-linked_Rdtase_dimer_sf"/>
</dbReference>
<dbReference type="GO" id="GO:0005737">
    <property type="term" value="C:cytoplasm"/>
    <property type="evidence" value="ECO:0007669"/>
    <property type="project" value="TreeGrafter"/>
</dbReference>
<dbReference type="Pfam" id="PF07992">
    <property type="entry name" value="Pyr_redox_2"/>
    <property type="match status" value="1"/>
</dbReference>
<evidence type="ECO:0000256" key="3">
    <source>
        <dbReference type="ARBA" id="ARBA00022827"/>
    </source>
</evidence>
<evidence type="ECO:0000259" key="6">
    <source>
        <dbReference type="Pfam" id="PF07992"/>
    </source>
</evidence>
<dbReference type="InterPro" id="IPR050446">
    <property type="entry name" value="FAD-oxidoreductase/Apoptosis"/>
</dbReference>
<feature type="region of interest" description="Disordered" evidence="5">
    <location>
        <begin position="396"/>
        <end position="419"/>
    </location>
</feature>
<dbReference type="SUPFAM" id="SSF55424">
    <property type="entry name" value="FAD/NAD-linked reductases, dimerisation (C-terminal) domain"/>
    <property type="match status" value="1"/>
</dbReference>
<keyword evidence="3" id="KW-0274">FAD</keyword>
<organism evidence="8 9">
    <name type="scientific">Arthrobacter terrae</name>
    <dbReference type="NCBI Taxonomy" id="2935737"/>
    <lineage>
        <taxon>Bacteria</taxon>
        <taxon>Bacillati</taxon>
        <taxon>Actinomycetota</taxon>
        <taxon>Actinomycetes</taxon>
        <taxon>Micrococcales</taxon>
        <taxon>Micrococcaceae</taxon>
        <taxon>Arthrobacter</taxon>
    </lineage>
</organism>
<dbReference type="Gene3D" id="3.50.50.60">
    <property type="entry name" value="FAD/NAD(P)-binding domain"/>
    <property type="match status" value="2"/>
</dbReference>
<keyword evidence="2" id="KW-0285">Flavoprotein</keyword>
<proteinExistence type="predicted"/>
<evidence type="ECO:0000313" key="8">
    <source>
        <dbReference type="EMBL" id="MBG0739543.1"/>
    </source>
</evidence>
<sequence length="419" mass="45145">METLETFVIVGAGLAGAKAAEALRTEGFTGRIVLLGQEPERPYERPPLSKDYLQGKSEKKKIYVHPKAWYAEHDVELRTSQTVTAIDPANHLVSLAVGDPVVSYDKLLITTGASPRILSLPGADPHRVYYLRRIEDSEQLKFAFTTASRVVIVGAGWIGLEVAAAARAAGLQVTVLERGELPLLRVLGREAAQLFADLHRAHGVDLRLGARVAQITGDDPHRATGVELADGSRIDADLVVVGVGAVPNTSLAKAAGLAVDNGIVVDEHLRSSSPDIYAAGDVANAFHPLLGEHIRIEHWFNALSQPAVAARSMLGADAAYDEVPYFYSDQYELGMEYSGYVGAGGYDEVVFRGDKEKLECIVFWLKDRRVLAGMNINVWDQTDTIKALVRGGQPVDPAHLADTGTPLSDVSAAEPPNTQ</sequence>
<dbReference type="AlphaFoldDB" id="A0A931G551"/>